<dbReference type="AlphaFoldDB" id="A0A3N4LW53"/>
<sequence length="319" mass="33095">MLFSTSLVTAVAAFLPALVSAHVAMIEPATRFKQVSTDLSPLDANGDNYPCFVVTGSEGDLPVYAPGSQQQIGLQGSAVHGGGSCQISITYDNPPNKNSVFKVIKSFEGGCPGSQDTSSNLPANPQNILPPLPYTIPTDIPSGTAVVAWSWFNKIGNREMANIGNGCSTTEGTNVVFPNPGSDLTGKGTGPPSGNCGSSVSPPPAQSSQPPILVVVPTTTPVATPTPTPVQTQPDYQNSPKATPTPAPVPTPKQPTSDSCVDGAIICTGLNTWSMCDHGKPTPMGSVAPGTNCRDGKMVMARSVRFSHDHVRRRHGSTF</sequence>
<dbReference type="Proteomes" id="UP000267821">
    <property type="component" value="Unassembled WGS sequence"/>
</dbReference>
<feature type="compositionally biased region" description="Low complexity" evidence="1">
    <location>
        <begin position="206"/>
        <end position="242"/>
    </location>
</feature>
<dbReference type="PANTHER" id="PTHR36182">
    <property type="entry name" value="PROTEIN, PUTATIVE (AFU_ORTHOLOGUE AFUA_6G10930)-RELATED"/>
    <property type="match status" value="1"/>
</dbReference>
<dbReference type="PANTHER" id="PTHR36182:SF2">
    <property type="entry name" value="LYTIC POLYSACCHARIDE MONOOXYGENASE"/>
    <property type="match status" value="1"/>
</dbReference>
<organism evidence="3 4">
    <name type="scientific">Terfezia boudieri ATCC MYA-4762</name>
    <dbReference type="NCBI Taxonomy" id="1051890"/>
    <lineage>
        <taxon>Eukaryota</taxon>
        <taxon>Fungi</taxon>
        <taxon>Dikarya</taxon>
        <taxon>Ascomycota</taxon>
        <taxon>Pezizomycotina</taxon>
        <taxon>Pezizomycetes</taxon>
        <taxon>Pezizales</taxon>
        <taxon>Pezizaceae</taxon>
        <taxon>Terfezia</taxon>
    </lineage>
</organism>
<dbReference type="Gene3D" id="2.70.50.70">
    <property type="match status" value="1"/>
</dbReference>
<dbReference type="EMBL" id="ML121532">
    <property type="protein sequence ID" value="RPB27020.1"/>
    <property type="molecule type" value="Genomic_DNA"/>
</dbReference>
<evidence type="ECO:0000256" key="1">
    <source>
        <dbReference type="SAM" id="MobiDB-lite"/>
    </source>
</evidence>
<dbReference type="STRING" id="1051890.A0A3N4LW53"/>
<reference evidence="3 4" key="1">
    <citation type="journal article" date="2018" name="Nat. Ecol. Evol.">
        <title>Pezizomycetes genomes reveal the molecular basis of ectomycorrhizal truffle lifestyle.</title>
        <authorList>
            <person name="Murat C."/>
            <person name="Payen T."/>
            <person name="Noel B."/>
            <person name="Kuo A."/>
            <person name="Morin E."/>
            <person name="Chen J."/>
            <person name="Kohler A."/>
            <person name="Krizsan K."/>
            <person name="Balestrini R."/>
            <person name="Da Silva C."/>
            <person name="Montanini B."/>
            <person name="Hainaut M."/>
            <person name="Levati E."/>
            <person name="Barry K.W."/>
            <person name="Belfiori B."/>
            <person name="Cichocki N."/>
            <person name="Clum A."/>
            <person name="Dockter R.B."/>
            <person name="Fauchery L."/>
            <person name="Guy J."/>
            <person name="Iotti M."/>
            <person name="Le Tacon F."/>
            <person name="Lindquist E.A."/>
            <person name="Lipzen A."/>
            <person name="Malagnac F."/>
            <person name="Mello A."/>
            <person name="Molinier V."/>
            <person name="Miyauchi S."/>
            <person name="Poulain J."/>
            <person name="Riccioni C."/>
            <person name="Rubini A."/>
            <person name="Sitrit Y."/>
            <person name="Splivallo R."/>
            <person name="Traeger S."/>
            <person name="Wang M."/>
            <person name="Zifcakova L."/>
            <person name="Wipf D."/>
            <person name="Zambonelli A."/>
            <person name="Paolocci F."/>
            <person name="Nowrousian M."/>
            <person name="Ottonello S."/>
            <person name="Baldrian P."/>
            <person name="Spatafora J.W."/>
            <person name="Henrissat B."/>
            <person name="Nagy L.G."/>
            <person name="Aury J.M."/>
            <person name="Wincker P."/>
            <person name="Grigoriev I.V."/>
            <person name="Bonfante P."/>
            <person name="Martin F.M."/>
        </authorList>
    </citation>
    <scope>NUCLEOTIDE SEQUENCE [LARGE SCALE GENOMIC DNA]</scope>
    <source>
        <strain evidence="3 4">ATCC MYA-4762</strain>
    </source>
</reference>
<feature type="signal peptide" evidence="2">
    <location>
        <begin position="1"/>
        <end position="21"/>
    </location>
</feature>
<dbReference type="InParanoid" id="A0A3N4LW53"/>
<protein>
    <recommendedName>
        <fullName evidence="5">Chitin-binding type-4 domain-containing protein</fullName>
    </recommendedName>
</protein>
<evidence type="ECO:0008006" key="5">
    <source>
        <dbReference type="Google" id="ProtNLM"/>
    </source>
</evidence>
<evidence type="ECO:0000313" key="4">
    <source>
        <dbReference type="Proteomes" id="UP000267821"/>
    </source>
</evidence>
<keyword evidence="2" id="KW-0732">Signal</keyword>
<feature type="region of interest" description="Disordered" evidence="1">
    <location>
        <begin position="174"/>
        <end position="258"/>
    </location>
</feature>
<name>A0A3N4LW53_9PEZI</name>
<evidence type="ECO:0000313" key="3">
    <source>
        <dbReference type="EMBL" id="RPB27020.1"/>
    </source>
</evidence>
<evidence type="ECO:0000256" key="2">
    <source>
        <dbReference type="SAM" id="SignalP"/>
    </source>
</evidence>
<proteinExistence type="predicted"/>
<accession>A0A3N4LW53</accession>
<keyword evidence="4" id="KW-1185">Reference proteome</keyword>
<feature type="chain" id="PRO_5018019952" description="Chitin-binding type-4 domain-containing protein" evidence="2">
    <location>
        <begin position="22"/>
        <end position="319"/>
    </location>
</feature>
<dbReference type="OrthoDB" id="2342176at2759"/>
<gene>
    <name evidence="3" type="ORF">L211DRAFT_603204</name>
</gene>
<feature type="compositionally biased region" description="Pro residues" evidence="1">
    <location>
        <begin position="243"/>
        <end position="253"/>
    </location>
</feature>